<sequence>MSQAPTMRGEELPPLAPPASNSGLLEVFRQRYLLGMLVRNTIKSRYQGTALGWTWSYLQPGVRFLMFYFVFQVAIGRGGDDVPNFAIHLFAGMILVHFFTETFNGGTASLVRSRGLISKLAMPKELFPVSRMLVALWHTGPMLVILLVACVLLGWVPDPVGVGAGLLAFGILIPLGLGLALFFSVLNVFMRDFGKVVGTLTQFTTFSVPMIYPYTMVHERFGDLGSQIYLLNPVAEAVLLLQRCFWVGTADNPQHLIDTHFPDDLWARGGIMFVASVVFLVVAQLWFSKYEKRVPERL</sequence>
<keyword evidence="11" id="KW-1185">Reference proteome</keyword>
<evidence type="ECO:0000256" key="7">
    <source>
        <dbReference type="ARBA" id="ARBA00023136"/>
    </source>
</evidence>
<reference evidence="10 11" key="1">
    <citation type="submission" date="2019-04" db="EMBL/GenBank/DDBJ databases">
        <authorList>
            <person name="Dong K."/>
        </authorList>
    </citation>
    <scope>NUCLEOTIDE SEQUENCE [LARGE SCALE GENOMIC DNA]</scope>
    <source>
        <strain evidence="11">dk3543</strain>
    </source>
</reference>
<dbReference type="PANTHER" id="PTHR30413:SF8">
    <property type="entry name" value="TRANSPORT PERMEASE PROTEIN"/>
    <property type="match status" value="1"/>
</dbReference>
<keyword evidence="4" id="KW-1003">Cell membrane</keyword>
<feature type="domain" description="ABC-2 type transporter transmembrane" evidence="9">
    <location>
        <begin position="34"/>
        <end position="221"/>
    </location>
</feature>
<feature type="transmembrane region" description="Helical" evidence="8">
    <location>
        <begin position="265"/>
        <end position="287"/>
    </location>
</feature>
<comment type="caution">
    <text evidence="10">The sequence shown here is derived from an EMBL/GenBank/DDBJ whole genome shotgun (WGS) entry which is preliminary data.</text>
</comment>
<dbReference type="GO" id="GO:0005886">
    <property type="term" value="C:plasma membrane"/>
    <property type="evidence" value="ECO:0007669"/>
    <property type="project" value="UniProtKB-SubCell"/>
</dbReference>
<dbReference type="Proteomes" id="UP000307808">
    <property type="component" value="Unassembled WGS sequence"/>
</dbReference>
<feature type="transmembrane region" description="Helical" evidence="8">
    <location>
        <begin position="85"/>
        <end position="111"/>
    </location>
</feature>
<accession>A0A4U2YKD4</accession>
<dbReference type="EMBL" id="SZPY01000004">
    <property type="protein sequence ID" value="TKI60882.1"/>
    <property type="molecule type" value="Genomic_DNA"/>
</dbReference>
<evidence type="ECO:0000259" key="9">
    <source>
        <dbReference type="Pfam" id="PF01061"/>
    </source>
</evidence>
<feature type="transmembrane region" description="Helical" evidence="8">
    <location>
        <begin position="196"/>
        <end position="214"/>
    </location>
</feature>
<dbReference type="GO" id="GO:0015920">
    <property type="term" value="P:lipopolysaccharide transport"/>
    <property type="evidence" value="ECO:0007669"/>
    <property type="project" value="TreeGrafter"/>
</dbReference>
<evidence type="ECO:0000256" key="1">
    <source>
        <dbReference type="ARBA" id="ARBA00004429"/>
    </source>
</evidence>
<keyword evidence="7 8" id="KW-0472">Membrane</keyword>
<feature type="transmembrane region" description="Helical" evidence="8">
    <location>
        <begin position="132"/>
        <end position="156"/>
    </location>
</feature>
<protein>
    <submittedName>
        <fullName evidence="10">ABC transporter permease</fullName>
    </submittedName>
</protein>
<evidence type="ECO:0000313" key="10">
    <source>
        <dbReference type="EMBL" id="TKI60882.1"/>
    </source>
</evidence>
<organism evidence="10 11">
    <name type="scientific">Nocardioides jishulii</name>
    <dbReference type="NCBI Taxonomy" id="2575440"/>
    <lineage>
        <taxon>Bacteria</taxon>
        <taxon>Bacillati</taxon>
        <taxon>Actinomycetota</taxon>
        <taxon>Actinomycetes</taxon>
        <taxon>Propionibacteriales</taxon>
        <taxon>Nocardioidaceae</taxon>
        <taxon>Nocardioides</taxon>
    </lineage>
</organism>
<proteinExistence type="inferred from homology"/>
<name>A0A4U2YKD4_9ACTN</name>
<evidence type="ECO:0000256" key="3">
    <source>
        <dbReference type="ARBA" id="ARBA00022448"/>
    </source>
</evidence>
<keyword evidence="3" id="KW-0813">Transport</keyword>
<evidence type="ECO:0000256" key="8">
    <source>
        <dbReference type="SAM" id="Phobius"/>
    </source>
</evidence>
<feature type="transmembrane region" description="Helical" evidence="8">
    <location>
        <begin position="61"/>
        <end position="79"/>
    </location>
</feature>
<feature type="transmembrane region" description="Helical" evidence="8">
    <location>
        <begin position="162"/>
        <end position="189"/>
    </location>
</feature>
<evidence type="ECO:0000256" key="2">
    <source>
        <dbReference type="ARBA" id="ARBA00007783"/>
    </source>
</evidence>
<keyword evidence="5 8" id="KW-0812">Transmembrane</keyword>
<dbReference type="RefSeq" id="WP_137067188.1">
    <property type="nucleotide sequence ID" value="NZ_CP040748.1"/>
</dbReference>
<dbReference type="Pfam" id="PF01061">
    <property type="entry name" value="ABC2_membrane"/>
    <property type="match status" value="1"/>
</dbReference>
<evidence type="ECO:0000256" key="4">
    <source>
        <dbReference type="ARBA" id="ARBA00022475"/>
    </source>
</evidence>
<dbReference type="InterPro" id="IPR013525">
    <property type="entry name" value="ABC2_TM"/>
</dbReference>
<dbReference type="OrthoDB" id="9789409at2"/>
<dbReference type="AlphaFoldDB" id="A0A4U2YKD4"/>
<dbReference type="PANTHER" id="PTHR30413">
    <property type="entry name" value="INNER MEMBRANE TRANSPORT PERMEASE"/>
    <property type="match status" value="1"/>
</dbReference>
<dbReference type="GO" id="GO:0140359">
    <property type="term" value="F:ABC-type transporter activity"/>
    <property type="evidence" value="ECO:0007669"/>
    <property type="project" value="InterPro"/>
</dbReference>
<comment type="subcellular location">
    <subcellularLocation>
        <location evidence="1">Cell inner membrane</location>
        <topology evidence="1">Multi-pass membrane protein</topology>
    </subcellularLocation>
</comment>
<gene>
    <name evidence="10" type="ORF">FC770_15405</name>
</gene>
<comment type="similarity">
    <text evidence="2">Belongs to the ABC-2 integral membrane protein family.</text>
</comment>
<keyword evidence="6 8" id="KW-1133">Transmembrane helix</keyword>
<evidence type="ECO:0000313" key="11">
    <source>
        <dbReference type="Proteomes" id="UP000307808"/>
    </source>
</evidence>
<evidence type="ECO:0000256" key="6">
    <source>
        <dbReference type="ARBA" id="ARBA00022989"/>
    </source>
</evidence>
<evidence type="ECO:0000256" key="5">
    <source>
        <dbReference type="ARBA" id="ARBA00022692"/>
    </source>
</evidence>